<evidence type="ECO:0000313" key="11">
    <source>
        <dbReference type="Proteomes" id="UP000188181"/>
    </source>
</evidence>
<evidence type="ECO:0000256" key="2">
    <source>
        <dbReference type="ARBA" id="ARBA00005628"/>
    </source>
</evidence>
<evidence type="ECO:0000256" key="3">
    <source>
        <dbReference type="ARBA" id="ARBA00022490"/>
    </source>
</evidence>
<dbReference type="GO" id="GO:0016791">
    <property type="term" value="F:phosphatase activity"/>
    <property type="evidence" value="ECO:0007669"/>
    <property type="project" value="InterPro"/>
</dbReference>
<dbReference type="PANTHER" id="PTHR42891">
    <property type="entry name" value="D-GLYCERO-BETA-D-MANNO-HEPTOSE-1,7-BISPHOSPHATE 7-PHOSPHATASE"/>
    <property type="match status" value="1"/>
</dbReference>
<dbReference type="NCBIfam" id="TIGR01656">
    <property type="entry name" value="Histidinol-ppas"/>
    <property type="match status" value="1"/>
</dbReference>
<dbReference type="InterPro" id="IPR006549">
    <property type="entry name" value="HAD-SF_hydro_IIIA"/>
</dbReference>
<feature type="region of interest" description="Disordered" evidence="8">
    <location>
        <begin position="275"/>
        <end position="364"/>
    </location>
</feature>
<evidence type="ECO:0000256" key="1">
    <source>
        <dbReference type="ARBA" id="ARBA00004496"/>
    </source>
</evidence>
<dbReference type="GO" id="GO:0046872">
    <property type="term" value="F:metal ion binding"/>
    <property type="evidence" value="ECO:0007669"/>
    <property type="project" value="UniProtKB-KW"/>
</dbReference>
<feature type="compositionally biased region" description="Basic and acidic residues" evidence="8">
    <location>
        <begin position="338"/>
        <end position="364"/>
    </location>
</feature>
<dbReference type="Pfam" id="PF13242">
    <property type="entry name" value="Hydrolase_like"/>
    <property type="match status" value="1"/>
</dbReference>
<dbReference type="RefSeq" id="WP_146683501.1">
    <property type="nucleotide sequence ID" value="NZ_CP019646.1"/>
</dbReference>
<evidence type="ECO:0000313" key="10">
    <source>
        <dbReference type="EMBL" id="AQQ71314.1"/>
    </source>
</evidence>
<dbReference type="InterPro" id="IPR036412">
    <property type="entry name" value="HAD-like_sf"/>
</dbReference>
<dbReference type="GO" id="GO:0005975">
    <property type="term" value="P:carbohydrate metabolic process"/>
    <property type="evidence" value="ECO:0007669"/>
    <property type="project" value="InterPro"/>
</dbReference>
<evidence type="ECO:0000256" key="4">
    <source>
        <dbReference type="ARBA" id="ARBA00022723"/>
    </source>
</evidence>
<dbReference type="OrthoDB" id="9801899at2"/>
<dbReference type="KEGG" id="pbas:SMSP2_01685"/>
<evidence type="ECO:0000256" key="5">
    <source>
        <dbReference type="ARBA" id="ARBA00022801"/>
    </source>
</evidence>
<dbReference type="Proteomes" id="UP000188181">
    <property type="component" value="Chromosome"/>
</dbReference>
<feature type="compositionally biased region" description="Basic and acidic residues" evidence="8">
    <location>
        <begin position="225"/>
        <end position="236"/>
    </location>
</feature>
<protein>
    <recommendedName>
        <fullName evidence="7">D,D-heptose 1,7-bisphosphate phosphatase</fullName>
    </recommendedName>
</protein>
<dbReference type="InterPro" id="IPR006543">
    <property type="entry name" value="Histidinol-phos"/>
</dbReference>
<gene>
    <name evidence="10" type="primary">gmhB</name>
    <name evidence="10" type="ORF">SMSP2_01685</name>
</gene>
<dbReference type="InterPro" id="IPR023214">
    <property type="entry name" value="HAD_sf"/>
</dbReference>
<evidence type="ECO:0000256" key="6">
    <source>
        <dbReference type="ARBA" id="ARBA00023277"/>
    </source>
</evidence>
<feature type="transmembrane region" description="Helical" evidence="9">
    <location>
        <begin position="402"/>
        <end position="422"/>
    </location>
</feature>
<comment type="similarity">
    <text evidence="2">Belongs to the GmhB family.</text>
</comment>
<keyword evidence="4" id="KW-0479">Metal-binding</keyword>
<keyword evidence="3" id="KW-0963">Cytoplasm</keyword>
<dbReference type="AlphaFoldDB" id="A0A1Q2MF85"/>
<keyword evidence="5 10" id="KW-0378">Hydrolase</keyword>
<keyword evidence="11" id="KW-1185">Reference proteome</keyword>
<keyword evidence="9" id="KW-0472">Membrane</keyword>
<evidence type="ECO:0000256" key="7">
    <source>
        <dbReference type="ARBA" id="ARBA00031828"/>
    </source>
</evidence>
<dbReference type="STRING" id="1851148.SMSP2_01685"/>
<keyword evidence="6" id="KW-0119">Carbohydrate metabolism</keyword>
<dbReference type="Gene3D" id="3.40.50.1000">
    <property type="entry name" value="HAD superfamily/HAD-like"/>
    <property type="match status" value="1"/>
</dbReference>
<dbReference type="SUPFAM" id="SSF56784">
    <property type="entry name" value="HAD-like"/>
    <property type="match status" value="1"/>
</dbReference>
<dbReference type="InterPro" id="IPR004446">
    <property type="entry name" value="Heptose_bisP_phosphatase"/>
</dbReference>
<dbReference type="NCBIfam" id="TIGR01662">
    <property type="entry name" value="HAD-SF-IIIA"/>
    <property type="match status" value="1"/>
</dbReference>
<feature type="transmembrane region" description="Helical" evidence="9">
    <location>
        <begin position="371"/>
        <end position="396"/>
    </location>
</feature>
<name>A0A1Q2MF85_9BACT</name>
<feature type="region of interest" description="Disordered" evidence="8">
    <location>
        <begin position="200"/>
        <end position="236"/>
    </location>
</feature>
<feature type="compositionally biased region" description="Basic and acidic residues" evidence="8">
    <location>
        <begin position="275"/>
        <end position="292"/>
    </location>
</feature>
<dbReference type="GO" id="GO:0005737">
    <property type="term" value="C:cytoplasm"/>
    <property type="evidence" value="ECO:0007669"/>
    <property type="project" value="UniProtKB-SubCell"/>
</dbReference>
<reference evidence="11" key="1">
    <citation type="submission" date="2017-02" db="EMBL/GenBank/DDBJ databases">
        <title>Comparative genomics and description of representatives of a novel lineage of planctomycetes thriving in anoxic sediments.</title>
        <authorList>
            <person name="Spring S."/>
            <person name="Bunk B."/>
            <person name="Sproer C."/>
        </authorList>
    </citation>
    <scope>NUCLEOTIDE SEQUENCE [LARGE SCALE GENOMIC DNA]</scope>
    <source>
        <strain evidence="11">SM-Chi-D1</strain>
    </source>
</reference>
<feature type="compositionally biased region" description="Low complexity" evidence="8">
    <location>
        <begin position="304"/>
        <end position="316"/>
    </location>
</feature>
<dbReference type="PANTHER" id="PTHR42891:SF1">
    <property type="entry name" value="D-GLYCERO-BETA-D-MANNO-HEPTOSE-1,7-BISPHOSPHATE 7-PHOSPHATASE"/>
    <property type="match status" value="1"/>
</dbReference>
<proteinExistence type="inferred from homology"/>
<feature type="compositionally biased region" description="Low complexity" evidence="8">
    <location>
        <begin position="213"/>
        <end position="224"/>
    </location>
</feature>
<organism evidence="10 11">
    <name type="scientific">Limihaloglobus sulfuriphilus</name>
    <dbReference type="NCBI Taxonomy" id="1851148"/>
    <lineage>
        <taxon>Bacteria</taxon>
        <taxon>Pseudomonadati</taxon>
        <taxon>Planctomycetota</taxon>
        <taxon>Phycisphaerae</taxon>
        <taxon>Sedimentisphaerales</taxon>
        <taxon>Sedimentisphaeraceae</taxon>
        <taxon>Limihaloglobus</taxon>
    </lineage>
</organism>
<evidence type="ECO:0000256" key="8">
    <source>
        <dbReference type="SAM" id="MobiDB-lite"/>
    </source>
</evidence>
<comment type="subcellular location">
    <subcellularLocation>
        <location evidence="1">Cytoplasm</location>
    </subcellularLocation>
</comment>
<evidence type="ECO:0000256" key="9">
    <source>
        <dbReference type="SAM" id="Phobius"/>
    </source>
</evidence>
<dbReference type="EMBL" id="CP019646">
    <property type="protein sequence ID" value="AQQ71314.1"/>
    <property type="molecule type" value="Genomic_DNA"/>
</dbReference>
<sequence>MTETKSKAVFLDKYGTLIQDQSLGQAAEQIKLLPGAARAVYEMKQLGYKAFIASNEPAAAAGTISMDQLEELNAKLSEILAKQKAEPDGIYCCPFDPDAAVAEYAHKSRLRKPAPGMLLKAAQEHAIDLENSWMIGDSLDDIRAGIAAGCKTILIRPTARKTPPPPDGTAADYEAVNITEASNYIKMQNRKENIQQSLEFEDGSSESKEPGRPAETAAPALAAEKPADTEQAVKENEVIDAQVASNVGKCLEKMGNSSKGRDLLLKSSGLFASEEQRKLEEARRVKRDEQASETKPGPQTAADETPAQPQQQKPETPAAPPQPAPEAKQTRPAAQQPSEKHAQRDLPETPLEDANKKPAATKDKHENDAEIFQFIAGIFQAAAVLMGIVMIITIIMPNLTSFSAAGLLATAIVSQVLSIAFAKIKPSH</sequence>
<keyword evidence="9" id="KW-0812">Transmembrane</keyword>
<accession>A0A1Q2MF85</accession>
<keyword evidence="9" id="KW-1133">Transmembrane helix</keyword>